<dbReference type="InterPro" id="IPR024571">
    <property type="entry name" value="ERAP1-like_C_dom"/>
</dbReference>
<evidence type="ECO:0000256" key="8">
    <source>
        <dbReference type="ARBA" id="ARBA00022670"/>
    </source>
</evidence>
<dbReference type="InterPro" id="IPR000836">
    <property type="entry name" value="PRTase_dom"/>
</dbReference>
<dbReference type="RefSeq" id="XP_041139663.1">
    <property type="nucleotide sequence ID" value="XM_041281872.1"/>
</dbReference>
<comment type="similarity">
    <text evidence="4">Belongs to the peptidase M1 family.</text>
</comment>
<feature type="site" description="Transition state stabilizer" evidence="19">
    <location>
        <position position="399"/>
    </location>
</feature>
<comment type="cofactor">
    <cofactor evidence="1">
        <name>Mg(2+)</name>
        <dbReference type="ChEBI" id="CHEBI:18420"/>
    </cofactor>
</comment>
<evidence type="ECO:0000313" key="24">
    <source>
        <dbReference type="EMBL" id="QOU23170.1"/>
    </source>
</evidence>
<dbReference type="PANTHER" id="PTHR11533">
    <property type="entry name" value="PROTEASE M1 ZINC METALLOPROTEASE"/>
    <property type="match status" value="1"/>
</dbReference>
<evidence type="ECO:0000256" key="19">
    <source>
        <dbReference type="PIRSR" id="PIRSR634016-4"/>
    </source>
</evidence>
<dbReference type="Pfam" id="PF11838">
    <property type="entry name" value="ERAP1_C"/>
    <property type="match status" value="1"/>
</dbReference>
<evidence type="ECO:0000256" key="10">
    <source>
        <dbReference type="ARBA" id="ARBA00022679"/>
    </source>
</evidence>
<keyword evidence="10" id="KW-0808">Transferase</keyword>
<keyword evidence="6" id="KW-0031">Aminopeptidase</keyword>
<gene>
    <name evidence="24" type="ORF">BRETT_003361</name>
</gene>
<sequence length="1054" mass="119551">MSAIKKTDDSGRQVLPKNVKPIEYTLKLEPNFETFKFDGDELLELEVVEDSDFISLNTLEIDIKETILLTASGKEIKPESVKEDKEEQYTTFKFSLASSLKKGDHVKLSIKFVGELNDKMAGFYRSTYEEDGKTKYLATTQMQPIDCRRAFPCIDEPNQKARFSVTLVGDKTLTYLSNMDIKEEHFIDDTKKEVVFNTTPKMSTYLVAFIVGDLRSVESKYKFRDVPVKVYTTPGQEIKGRYAVESAAHALEYYERCFDIKYPLPKMDMVGIYDCYGGMENWGLITFDMIDLLYEKGKSTIDVEFRIAETVNHELAHQWFGNYCTLDFWDSLWLNESFATYMSWKCCDHFHPEWRIWEKFVGKSLQGALRMDSLRSSHPIEIKIKRADEVSQIFDSICYQKGPAVLRMLADWLGDANFIKGVSLYLKKHAWSNAKTSALWNALSQVSGKDVESIMKIWTECIGYPLVTVKEEDGNISIEQHRFIRAGDVRSEDDKALFPIFIGLRTGNSIDNSIIVKSRSSKLSVKTGSFLKINGNTNGVYRVNYEPQRWEKLGCSASKLSVEDRIGLVADSGALSISGYIKTSTFLTLISDWKLESSYIVWDTMLSELAAVSNAWKFEDRKVINALNAATLSLVSEKFHTVGWKFSRDDSYLELKLKSLLFDAATSSEDEVIISASNKIFADYVAGDKNAIYPDVKSTIFRCVASHGGEEEFNQLLAIYKNSRSPDERSMALKSMGAFHDPNILENVLSLLLNGTVRIQDIPLPLSAMSRSKVGTEVAFKWMTRNWKTLRTILPSGFSMLNSVVNICTRGFGKMEQYRMVKNFFDGKDTMEYNRGLAQALESIKTNAAWVKRDSNDVRACIIRDKNTKRADFIFYSNRIIRLLVEEGLNQLPIKPKTVVTPTESTYEGADFQGKICGVSIIRAGESMEKGLRDCCRSVRLGKILIQRDEETALPKLFYVKLPTDISERYVLLLDPLLATGGSAAMAIDVLKKRGVPEDRIIFLNVLASPEGIAMFREKYSKVKVVTGMIDQGLNERKYVIPGVGDFGDRYYCI</sequence>
<evidence type="ECO:0000256" key="5">
    <source>
        <dbReference type="ARBA" id="ARBA00011894"/>
    </source>
</evidence>
<dbReference type="KEGG" id="bbrx:BRETT_003361"/>
<dbReference type="GO" id="GO:0006508">
    <property type="term" value="P:proteolysis"/>
    <property type="evidence" value="ECO:0007669"/>
    <property type="project" value="UniProtKB-KW"/>
</dbReference>
<accession>A0A871RN40</accession>
<dbReference type="InterPro" id="IPR034016">
    <property type="entry name" value="M1_APN-typ"/>
</dbReference>
<comment type="pathway">
    <text evidence="2">Pyrimidine metabolism; UMP biosynthesis via salvage pathway; UMP from uracil: step 1/1.</text>
</comment>
<dbReference type="FunFam" id="1.25.50.20:FF:000002">
    <property type="entry name" value="Aminopeptidase"/>
    <property type="match status" value="1"/>
</dbReference>
<reference evidence="24" key="2">
    <citation type="journal article" name="BMC Genomics">
        <title>New genome assemblies reveal patterns of domestication and adaptation across Brettanomyces (Dekkera) species.</title>
        <authorList>
            <person name="Roach M.J."/>
            <person name="Borneman A.R."/>
        </authorList>
    </citation>
    <scope>NUCLEOTIDE SEQUENCE</scope>
    <source>
        <strain evidence="24">UCD 2041</strain>
    </source>
</reference>
<keyword evidence="8" id="KW-0645">Protease</keyword>
<dbReference type="FunFam" id="2.60.40.1730:FF:000002">
    <property type="entry name" value="Aminopeptidase"/>
    <property type="match status" value="1"/>
</dbReference>
<keyword evidence="11 18" id="KW-0479">Metal-binding</keyword>
<evidence type="ECO:0000256" key="7">
    <source>
        <dbReference type="ARBA" id="ARBA00022533"/>
    </source>
</evidence>
<evidence type="ECO:0000256" key="13">
    <source>
        <dbReference type="ARBA" id="ARBA00022801"/>
    </source>
</evidence>
<dbReference type="Pfam" id="PF01433">
    <property type="entry name" value="Peptidase_M1"/>
    <property type="match status" value="1"/>
</dbReference>
<dbReference type="Proteomes" id="UP000663131">
    <property type="component" value="Chromosome 9"/>
</dbReference>
<name>A0A871RN40_DEKBR</name>
<evidence type="ECO:0000256" key="6">
    <source>
        <dbReference type="ARBA" id="ARBA00022438"/>
    </source>
</evidence>
<dbReference type="GO" id="GO:0042277">
    <property type="term" value="F:peptide binding"/>
    <property type="evidence" value="ECO:0007669"/>
    <property type="project" value="TreeGrafter"/>
</dbReference>
<dbReference type="Pfam" id="PF14681">
    <property type="entry name" value="UPRTase"/>
    <property type="match status" value="1"/>
</dbReference>
<dbReference type="GO" id="GO:0008270">
    <property type="term" value="F:zinc ion binding"/>
    <property type="evidence" value="ECO:0007669"/>
    <property type="project" value="InterPro"/>
</dbReference>
<dbReference type="FunFam" id="1.10.390.10:FF:000001">
    <property type="entry name" value="Aminopeptidase"/>
    <property type="match status" value="1"/>
</dbReference>
<dbReference type="InterPro" id="IPR001930">
    <property type="entry name" value="Peptidase_M1"/>
</dbReference>
<dbReference type="GO" id="GO:0016020">
    <property type="term" value="C:membrane"/>
    <property type="evidence" value="ECO:0007669"/>
    <property type="project" value="TreeGrafter"/>
</dbReference>
<dbReference type="Gene3D" id="3.40.50.2020">
    <property type="match status" value="1"/>
</dbReference>
<evidence type="ECO:0000256" key="15">
    <source>
        <dbReference type="ARBA" id="ARBA00023049"/>
    </source>
</evidence>
<feature type="domain" description="Phosphoribosyltransferase" evidence="22">
    <location>
        <begin position="860"/>
        <end position="1052"/>
    </location>
</feature>
<dbReference type="NCBIfam" id="NF001097">
    <property type="entry name" value="PRK00129.1"/>
    <property type="match status" value="1"/>
</dbReference>
<feature type="domain" description="Aminopeptidase N-like N-terminal" evidence="23">
    <location>
        <begin position="20"/>
        <end position="206"/>
    </location>
</feature>
<comment type="cofactor">
    <cofactor evidence="18">
        <name>Zn(2+)</name>
        <dbReference type="ChEBI" id="CHEBI:29105"/>
    </cofactor>
    <text evidence="18">Binds 1 zinc ion per subunit.</text>
</comment>
<keyword evidence="15" id="KW-0482">Metalloprotease</keyword>
<keyword evidence="7" id="KW-0021">Allosteric enzyme</keyword>
<feature type="domain" description="ERAP1-like C-terminal" evidence="21">
    <location>
        <begin position="530"/>
        <end position="845"/>
    </location>
</feature>
<protein>
    <recommendedName>
        <fullName evidence="5">uracil phosphoribosyltransferase</fullName>
        <ecNumber evidence="5">2.4.2.9</ecNumber>
    </recommendedName>
</protein>
<evidence type="ECO:0000256" key="1">
    <source>
        <dbReference type="ARBA" id="ARBA00001946"/>
    </source>
</evidence>
<dbReference type="GO" id="GO:0043171">
    <property type="term" value="P:peptide catabolic process"/>
    <property type="evidence" value="ECO:0007669"/>
    <property type="project" value="TreeGrafter"/>
</dbReference>
<evidence type="ECO:0000313" key="25">
    <source>
        <dbReference type="Proteomes" id="UP000663131"/>
    </source>
</evidence>
<keyword evidence="13" id="KW-0378">Hydrolase</keyword>
<keyword evidence="9" id="KW-0328">Glycosyltransferase</keyword>
<evidence type="ECO:0000256" key="2">
    <source>
        <dbReference type="ARBA" id="ARBA00005180"/>
    </source>
</evidence>
<evidence type="ECO:0000256" key="12">
    <source>
        <dbReference type="ARBA" id="ARBA00022741"/>
    </source>
</evidence>
<organism evidence="24 25">
    <name type="scientific">Dekkera bruxellensis</name>
    <name type="common">Brettanomyces custersii</name>
    <dbReference type="NCBI Taxonomy" id="5007"/>
    <lineage>
        <taxon>Eukaryota</taxon>
        <taxon>Fungi</taxon>
        <taxon>Dikarya</taxon>
        <taxon>Ascomycota</taxon>
        <taxon>Saccharomycotina</taxon>
        <taxon>Pichiomycetes</taxon>
        <taxon>Pichiales</taxon>
        <taxon>Pichiaceae</taxon>
        <taxon>Brettanomyces</taxon>
    </lineage>
</organism>
<dbReference type="InterPro" id="IPR014782">
    <property type="entry name" value="Peptidase_M1_dom"/>
</dbReference>
<keyword evidence="14 18" id="KW-0862">Zinc</keyword>
<dbReference type="Gene3D" id="2.60.40.1910">
    <property type="match status" value="1"/>
</dbReference>
<dbReference type="Gene3D" id="1.10.390.10">
    <property type="entry name" value="Neutral Protease Domain 2"/>
    <property type="match status" value="1"/>
</dbReference>
<feature type="binding site" evidence="18">
    <location>
        <position position="317"/>
    </location>
    <ligand>
        <name>Zn(2+)</name>
        <dbReference type="ChEBI" id="CHEBI:29105"/>
        <note>catalytic</note>
    </ligand>
</feature>
<dbReference type="GO" id="GO:0005737">
    <property type="term" value="C:cytoplasm"/>
    <property type="evidence" value="ECO:0007669"/>
    <property type="project" value="TreeGrafter"/>
</dbReference>
<dbReference type="SUPFAM" id="SSF53271">
    <property type="entry name" value="PRTase-like"/>
    <property type="match status" value="1"/>
</dbReference>
<reference evidence="24" key="1">
    <citation type="submission" date="2020-10" db="EMBL/GenBank/DDBJ databases">
        <authorList>
            <person name="Palmer J.M."/>
        </authorList>
    </citation>
    <scope>NUCLEOTIDE SEQUENCE</scope>
    <source>
        <strain evidence="24">UCD 2041</strain>
    </source>
</reference>
<feature type="active site" description="Proton acceptor" evidence="17">
    <location>
        <position position="314"/>
    </location>
</feature>
<dbReference type="AlphaFoldDB" id="A0A871RN40"/>
<evidence type="ECO:0000256" key="3">
    <source>
        <dbReference type="ARBA" id="ARBA00009516"/>
    </source>
</evidence>
<dbReference type="GeneID" id="64575285"/>
<dbReference type="EMBL" id="CP063137">
    <property type="protein sequence ID" value="QOU23170.1"/>
    <property type="molecule type" value="Genomic_DNA"/>
</dbReference>
<evidence type="ECO:0000259" key="21">
    <source>
        <dbReference type="Pfam" id="PF11838"/>
    </source>
</evidence>
<dbReference type="InterPro" id="IPR029057">
    <property type="entry name" value="PRTase-like"/>
</dbReference>
<keyword evidence="12" id="KW-0547">Nucleotide-binding</keyword>
<evidence type="ECO:0000256" key="18">
    <source>
        <dbReference type="PIRSR" id="PIRSR634016-3"/>
    </source>
</evidence>
<dbReference type="InterPro" id="IPR045357">
    <property type="entry name" value="Aminopeptidase_N-like_N"/>
</dbReference>
<evidence type="ECO:0000256" key="11">
    <source>
        <dbReference type="ARBA" id="ARBA00022723"/>
    </source>
</evidence>
<proteinExistence type="inferred from homology"/>
<dbReference type="InterPro" id="IPR050344">
    <property type="entry name" value="Peptidase_M1_aminopeptidases"/>
</dbReference>
<evidence type="ECO:0000256" key="9">
    <source>
        <dbReference type="ARBA" id="ARBA00022676"/>
    </source>
</evidence>
<evidence type="ECO:0000259" key="22">
    <source>
        <dbReference type="Pfam" id="PF14681"/>
    </source>
</evidence>
<dbReference type="GO" id="GO:0008655">
    <property type="term" value="P:pyrimidine-containing compound salvage"/>
    <property type="evidence" value="ECO:0007669"/>
    <property type="project" value="UniProtKB-ARBA"/>
</dbReference>
<dbReference type="CDD" id="cd06223">
    <property type="entry name" value="PRTases_typeI"/>
    <property type="match status" value="1"/>
</dbReference>
<feature type="domain" description="Peptidase M1 membrane alanine aminopeptidase" evidence="20">
    <location>
        <begin position="242"/>
        <end position="458"/>
    </location>
</feature>
<evidence type="ECO:0000259" key="20">
    <source>
        <dbReference type="Pfam" id="PF01433"/>
    </source>
</evidence>
<feature type="binding site" evidence="18">
    <location>
        <position position="313"/>
    </location>
    <ligand>
        <name>Zn(2+)</name>
        <dbReference type="ChEBI" id="CHEBI:29105"/>
        <note>catalytic</note>
    </ligand>
</feature>
<dbReference type="Gene3D" id="2.60.40.1730">
    <property type="entry name" value="tricorn interacting facor f3 domain"/>
    <property type="match status" value="1"/>
</dbReference>
<dbReference type="PRINTS" id="PR00756">
    <property type="entry name" value="ALADIPTASE"/>
</dbReference>
<dbReference type="PANTHER" id="PTHR11533:SF174">
    <property type="entry name" value="PUROMYCIN-SENSITIVE AMINOPEPTIDASE-RELATED"/>
    <property type="match status" value="1"/>
</dbReference>
<dbReference type="OrthoDB" id="106623at2759"/>
<dbReference type="Gene3D" id="1.25.50.20">
    <property type="match status" value="1"/>
</dbReference>
<dbReference type="SUPFAM" id="SSF55486">
    <property type="entry name" value="Metalloproteases ('zincins'), catalytic domain"/>
    <property type="match status" value="1"/>
</dbReference>
<dbReference type="InterPro" id="IPR042097">
    <property type="entry name" value="Aminopeptidase_N-like_N_sf"/>
</dbReference>
<dbReference type="EC" id="2.4.2.9" evidence="5"/>
<dbReference type="GO" id="GO:0004845">
    <property type="term" value="F:uracil phosphoribosyltransferase activity"/>
    <property type="evidence" value="ECO:0007669"/>
    <property type="project" value="UniProtKB-EC"/>
</dbReference>
<dbReference type="GO" id="GO:0070006">
    <property type="term" value="F:metalloaminopeptidase activity"/>
    <property type="evidence" value="ECO:0007669"/>
    <property type="project" value="TreeGrafter"/>
</dbReference>
<keyword evidence="16" id="KW-0342">GTP-binding</keyword>
<dbReference type="InterPro" id="IPR027268">
    <property type="entry name" value="Peptidase_M4/M1_CTD_sf"/>
</dbReference>
<dbReference type="CDD" id="cd09601">
    <property type="entry name" value="M1_APN-Q_like"/>
    <property type="match status" value="1"/>
</dbReference>
<evidence type="ECO:0000256" key="16">
    <source>
        <dbReference type="ARBA" id="ARBA00023134"/>
    </source>
</evidence>
<evidence type="ECO:0000256" key="17">
    <source>
        <dbReference type="PIRSR" id="PIRSR634016-1"/>
    </source>
</evidence>
<dbReference type="FunFam" id="3.40.50.2020:FF:000023">
    <property type="entry name" value="Probable uracil phosphoribosyltransferase"/>
    <property type="match status" value="1"/>
</dbReference>
<evidence type="ECO:0000256" key="14">
    <source>
        <dbReference type="ARBA" id="ARBA00022833"/>
    </source>
</evidence>
<feature type="binding site" evidence="18">
    <location>
        <position position="336"/>
    </location>
    <ligand>
        <name>Zn(2+)</name>
        <dbReference type="ChEBI" id="CHEBI:29105"/>
        <note>catalytic</note>
    </ligand>
</feature>
<dbReference type="SUPFAM" id="SSF63737">
    <property type="entry name" value="Leukotriene A4 hydrolase N-terminal domain"/>
    <property type="match status" value="1"/>
</dbReference>
<dbReference type="Pfam" id="PF17900">
    <property type="entry name" value="Peptidase_M1_N"/>
    <property type="match status" value="1"/>
</dbReference>
<comment type="similarity">
    <text evidence="3">Belongs to the UPRTase family.</text>
</comment>
<evidence type="ECO:0000259" key="23">
    <source>
        <dbReference type="Pfam" id="PF17900"/>
    </source>
</evidence>
<evidence type="ECO:0000256" key="4">
    <source>
        <dbReference type="ARBA" id="ARBA00010136"/>
    </source>
</evidence>
<dbReference type="GO" id="GO:0005525">
    <property type="term" value="F:GTP binding"/>
    <property type="evidence" value="ECO:0007669"/>
    <property type="project" value="UniProtKB-KW"/>
</dbReference>